<dbReference type="OrthoDB" id="75169at2759"/>
<evidence type="ECO:0000256" key="1">
    <source>
        <dbReference type="PIRSR" id="PIRSR016184-1"/>
    </source>
</evidence>
<proteinExistence type="predicted"/>
<dbReference type="InterPro" id="IPR003719">
    <property type="entry name" value="Phenazine_PhzF-like"/>
</dbReference>
<protein>
    <submittedName>
        <fullName evidence="2">Phenazine biosynthesis PhzC/PhzF protein</fullName>
    </submittedName>
</protein>
<dbReference type="PIRSF" id="PIRSF016184">
    <property type="entry name" value="PhzC_PhzF"/>
    <property type="match status" value="1"/>
</dbReference>
<dbReference type="GO" id="GO:0016853">
    <property type="term" value="F:isomerase activity"/>
    <property type="evidence" value="ECO:0007669"/>
    <property type="project" value="TreeGrafter"/>
</dbReference>
<comment type="caution">
    <text evidence="2">The sequence shown here is derived from an EMBL/GenBank/DDBJ whole genome shotgun (WGS) entry which is preliminary data.</text>
</comment>
<dbReference type="EMBL" id="AHHD01000426">
    <property type="protein sequence ID" value="EKG12810.1"/>
    <property type="molecule type" value="Genomic_DNA"/>
</dbReference>
<organism evidence="2 3">
    <name type="scientific">Macrophomina phaseolina (strain MS6)</name>
    <name type="common">Charcoal rot fungus</name>
    <dbReference type="NCBI Taxonomy" id="1126212"/>
    <lineage>
        <taxon>Eukaryota</taxon>
        <taxon>Fungi</taxon>
        <taxon>Dikarya</taxon>
        <taxon>Ascomycota</taxon>
        <taxon>Pezizomycotina</taxon>
        <taxon>Dothideomycetes</taxon>
        <taxon>Dothideomycetes incertae sedis</taxon>
        <taxon>Botryosphaeriales</taxon>
        <taxon>Botryosphaeriaceae</taxon>
        <taxon>Macrophomina</taxon>
    </lineage>
</organism>
<dbReference type="HOGENOM" id="CLU_048756_1_0_1"/>
<dbReference type="Proteomes" id="UP000007129">
    <property type="component" value="Unassembled WGS sequence"/>
</dbReference>
<dbReference type="Pfam" id="PF02567">
    <property type="entry name" value="PhzC-PhzF"/>
    <property type="match status" value="2"/>
</dbReference>
<evidence type="ECO:0000313" key="2">
    <source>
        <dbReference type="EMBL" id="EKG12810.1"/>
    </source>
</evidence>
<accession>K2S7G4</accession>
<dbReference type="GO" id="GO:0005737">
    <property type="term" value="C:cytoplasm"/>
    <property type="evidence" value="ECO:0007669"/>
    <property type="project" value="TreeGrafter"/>
</dbReference>
<dbReference type="eggNOG" id="KOG3033">
    <property type="taxonomic scope" value="Eukaryota"/>
</dbReference>
<dbReference type="STRING" id="1126212.K2S7G4"/>
<evidence type="ECO:0000313" key="3">
    <source>
        <dbReference type="Proteomes" id="UP000007129"/>
    </source>
</evidence>
<dbReference type="InParanoid" id="K2S7G4"/>
<dbReference type="Gene3D" id="3.10.310.10">
    <property type="entry name" value="Diaminopimelate Epimerase, Chain A, domain 1"/>
    <property type="match status" value="2"/>
</dbReference>
<sequence length="314" mass="33696">MKLSFTTLDVFTKTPFSGNALAIVRVPHSHRTILTEEQKQKIANEFNLSETVFLHEAGDGGEVADYDIFTARSRMSFAGHPTIGTAIHLASTLRESYPLTTTLRTIAGSLPLAYDSNTGIASVRLPHDVHEHAARLPHPAPSSRPTPESPSDVPIVSIVKGMAFALVPLKSTSALGSISAGLLAAAEVYDAKHLDAGSGWDVGFTGTFYYVDMGIDDYDGDGRPRRLLRTRMLVSREDPGTGSASSALCCYLALLERTEKGKGPFAFHLVQGVELGRRCDIFVDVVRTEDGGAVEEVVLKGTAVEVMDGIVNVP</sequence>
<reference evidence="2 3" key="1">
    <citation type="journal article" date="2012" name="BMC Genomics">
        <title>Tools to kill: Genome of one of the most destructive plant pathogenic fungi Macrophomina phaseolina.</title>
        <authorList>
            <person name="Islam M.S."/>
            <person name="Haque M.S."/>
            <person name="Islam M.M."/>
            <person name="Emdad E.M."/>
            <person name="Halim A."/>
            <person name="Hossen Q.M.M."/>
            <person name="Hossain M.Z."/>
            <person name="Ahmed B."/>
            <person name="Rahim S."/>
            <person name="Rahman M.S."/>
            <person name="Alam M.M."/>
            <person name="Hou S."/>
            <person name="Wan X."/>
            <person name="Saito J.A."/>
            <person name="Alam M."/>
        </authorList>
    </citation>
    <scope>NUCLEOTIDE SEQUENCE [LARGE SCALE GENOMIC DNA]</scope>
    <source>
        <strain evidence="2 3">MS6</strain>
    </source>
</reference>
<dbReference type="SUPFAM" id="SSF54506">
    <property type="entry name" value="Diaminopimelate epimerase-like"/>
    <property type="match status" value="1"/>
</dbReference>
<dbReference type="PANTHER" id="PTHR13774:SF32">
    <property type="entry name" value="ANTISENSE-ENHANCING SEQUENCE 1"/>
    <property type="match status" value="1"/>
</dbReference>
<dbReference type="PANTHER" id="PTHR13774">
    <property type="entry name" value="PHENAZINE BIOSYNTHESIS PROTEIN"/>
    <property type="match status" value="1"/>
</dbReference>
<name>K2S7G4_MACPH</name>
<dbReference type="FunCoup" id="K2S7G4">
    <property type="interactions" value="144"/>
</dbReference>
<dbReference type="NCBIfam" id="TIGR00654">
    <property type="entry name" value="PhzF_family"/>
    <property type="match status" value="1"/>
</dbReference>
<gene>
    <name evidence="2" type="ORF">MPH_10053</name>
</gene>
<dbReference type="AlphaFoldDB" id="K2S7G4"/>
<feature type="active site" evidence="1">
    <location>
        <position position="50"/>
    </location>
</feature>
<dbReference type="VEuPathDB" id="FungiDB:MPH_10053"/>